<evidence type="ECO:0000256" key="1">
    <source>
        <dbReference type="SAM" id="SignalP"/>
    </source>
</evidence>
<comment type="caution">
    <text evidence="2">The sequence shown here is derived from an EMBL/GenBank/DDBJ whole genome shotgun (WGS) entry which is preliminary data.</text>
</comment>
<accession>A0AAD4E0N1</accession>
<keyword evidence="3" id="KW-1185">Reference proteome</keyword>
<dbReference type="RefSeq" id="XP_041223107.1">
    <property type="nucleotide sequence ID" value="XM_041372126.1"/>
</dbReference>
<organism evidence="2 3">
    <name type="scientific">Suillus fuscotomentosus</name>
    <dbReference type="NCBI Taxonomy" id="1912939"/>
    <lineage>
        <taxon>Eukaryota</taxon>
        <taxon>Fungi</taxon>
        <taxon>Dikarya</taxon>
        <taxon>Basidiomycota</taxon>
        <taxon>Agaricomycotina</taxon>
        <taxon>Agaricomycetes</taxon>
        <taxon>Agaricomycetidae</taxon>
        <taxon>Boletales</taxon>
        <taxon>Suillineae</taxon>
        <taxon>Suillaceae</taxon>
        <taxon>Suillus</taxon>
    </lineage>
</organism>
<protein>
    <submittedName>
        <fullName evidence="2">Uncharacterized protein</fullName>
    </submittedName>
</protein>
<evidence type="ECO:0000313" key="3">
    <source>
        <dbReference type="Proteomes" id="UP001195769"/>
    </source>
</evidence>
<sequence>MFVRIFTISVIALLLLQDYVIASVIAAVVRTSASSYSCGSGSLACCMEDQSQPGSVNDEQCQDYSGSCCPSNYLPSCCYTVYEVDYYYCNETTTSQQ</sequence>
<dbReference type="AlphaFoldDB" id="A0AAD4E0N1"/>
<gene>
    <name evidence="2" type="ORF">F5891DRAFT_520924</name>
</gene>
<dbReference type="EMBL" id="JABBWK010000045">
    <property type="protein sequence ID" value="KAG1897531.1"/>
    <property type="molecule type" value="Genomic_DNA"/>
</dbReference>
<dbReference type="GeneID" id="64666424"/>
<reference evidence="2" key="1">
    <citation type="journal article" date="2020" name="New Phytol.">
        <title>Comparative genomics reveals dynamic genome evolution in host specialist ectomycorrhizal fungi.</title>
        <authorList>
            <person name="Lofgren L.A."/>
            <person name="Nguyen N.H."/>
            <person name="Vilgalys R."/>
            <person name="Ruytinx J."/>
            <person name="Liao H.L."/>
            <person name="Branco S."/>
            <person name="Kuo A."/>
            <person name="LaButti K."/>
            <person name="Lipzen A."/>
            <person name="Andreopoulos W."/>
            <person name="Pangilinan J."/>
            <person name="Riley R."/>
            <person name="Hundley H."/>
            <person name="Na H."/>
            <person name="Barry K."/>
            <person name="Grigoriev I.V."/>
            <person name="Stajich J.E."/>
            <person name="Kennedy P.G."/>
        </authorList>
    </citation>
    <scope>NUCLEOTIDE SEQUENCE</scope>
    <source>
        <strain evidence="2">FC203</strain>
    </source>
</reference>
<keyword evidence="1" id="KW-0732">Signal</keyword>
<feature type="signal peptide" evidence="1">
    <location>
        <begin position="1"/>
        <end position="22"/>
    </location>
</feature>
<evidence type="ECO:0000313" key="2">
    <source>
        <dbReference type="EMBL" id="KAG1897531.1"/>
    </source>
</evidence>
<name>A0AAD4E0N1_9AGAM</name>
<feature type="chain" id="PRO_5041924658" evidence="1">
    <location>
        <begin position="23"/>
        <end position="97"/>
    </location>
</feature>
<dbReference type="Proteomes" id="UP001195769">
    <property type="component" value="Unassembled WGS sequence"/>
</dbReference>
<proteinExistence type="predicted"/>